<sequence>MNVIALSEVDANMIDLVGGKAAGLGELIKAGERVPEGFCLTTEAHRSALIPEGELVEAYNGLGAGRVAVRSSATAEDLPFASFAGQQDTVLDVQGADQLIQAVRHCWDSLWGERAVAYREANGVDPDSVHMAVVVQRMVDPQVAGVLFTANPMTGCRAEMVVDAAAGPGTAVVDGTAAADHYVLAGSAPAPQRGCLDQTQLEELRAAGLRLQERFGSPQDIEWAIDADGTLWLLQSRPITTLFPLPPDTGRPLPRVYVEFGHLQGMLRPFTPMGMSAMKLAMAMWFRAYGAKVDPIDGPGGFVDVGGRLYGDLTDLVRSTWTRKRLPRSMQVYGPRVSAAVERVLADPRFRPQPGPPFRVGPALRAALRITPSAVAGIARSLVSPAAARRRAFDEVEEIKRQAAAPAELNTATERLRFVEEVQRLFMGPEVAGILWPLATGMLVSAVPSGLLRGIAGDAELDTVLGGLPHNVTTEMDMALWRLATAVPAEHRELLLNTPPTELAALYRQGTLPDVGMAEFLGSYGHRAAAEVDIGVPRWSEDPAPVFATIANYLRTTDPEQYPDRRFEQAAVRAEAKIDELVRRARRTRPIRGRLVGFFLRRSRELTGLRELGKFAWLYTLDAMRGQLLLIGAELVARGLLDHPDDIMLLEIREARAAVQGDDLREVVSHRRAVHERESRRPRVPVAVLSDGTEPEALTATEPAEDGALTGLGAAPGQVTGRARVILDPAGAHIEPGEILVAPTTDPGWTPLFMTAAGLVTETGAPMAHGPTVAREYGIPAVICVRNAVKEIETGQLITIDGAAGTVIRKPQA</sequence>
<dbReference type="Gene3D" id="3.30.470.20">
    <property type="entry name" value="ATP-grasp fold, B domain"/>
    <property type="match status" value="2"/>
</dbReference>
<comment type="caution">
    <text evidence="3">The sequence shown here is derived from an EMBL/GenBank/DDBJ whole genome shotgun (WGS) entry which is preliminary data.</text>
</comment>
<feature type="domain" description="Pyruvate phosphate dikinase AMP/ATP-binding" evidence="2">
    <location>
        <begin position="54"/>
        <end position="186"/>
    </location>
</feature>
<gene>
    <name evidence="3" type="primary">ppsA_3</name>
    <name evidence="3" type="ORF">GCM10009533_61590</name>
</gene>
<dbReference type="PANTHER" id="PTHR43615:SF1">
    <property type="entry name" value="PPDK_N DOMAIN-CONTAINING PROTEIN"/>
    <property type="match status" value="1"/>
</dbReference>
<dbReference type="EMBL" id="BAAAGS010000066">
    <property type="protein sequence ID" value="GAA0555392.1"/>
    <property type="molecule type" value="Genomic_DNA"/>
</dbReference>
<keyword evidence="4" id="KW-1185">Reference proteome</keyword>
<dbReference type="Pfam" id="PF00391">
    <property type="entry name" value="PEP-utilizers"/>
    <property type="match status" value="1"/>
</dbReference>
<feature type="domain" description="Pyruvate phosphate dikinase AMP/ATP-binding" evidence="2">
    <location>
        <begin position="192"/>
        <end position="241"/>
    </location>
</feature>
<dbReference type="SUPFAM" id="SSF52009">
    <property type="entry name" value="Phosphohistidine domain"/>
    <property type="match status" value="1"/>
</dbReference>
<dbReference type="Proteomes" id="UP001500729">
    <property type="component" value="Unassembled WGS sequence"/>
</dbReference>
<dbReference type="RefSeq" id="WP_009947256.1">
    <property type="nucleotide sequence ID" value="NZ_BAAAGS010000066.1"/>
</dbReference>
<reference evidence="3 4" key="1">
    <citation type="journal article" date="2019" name="Int. J. Syst. Evol. Microbiol.">
        <title>The Global Catalogue of Microorganisms (GCM) 10K type strain sequencing project: providing services to taxonomists for standard genome sequencing and annotation.</title>
        <authorList>
            <consortium name="The Broad Institute Genomics Platform"/>
            <consortium name="The Broad Institute Genome Sequencing Center for Infectious Disease"/>
            <person name="Wu L."/>
            <person name="Ma J."/>
        </authorList>
    </citation>
    <scope>NUCLEOTIDE SEQUENCE [LARGE SCALE GENOMIC DNA]</scope>
    <source>
        <strain evidence="3 4">JCM 10303</strain>
    </source>
</reference>
<dbReference type="InterPro" id="IPR036637">
    <property type="entry name" value="Phosphohistidine_dom_sf"/>
</dbReference>
<name>A0ABN1DYG7_SACER</name>
<dbReference type="Gene3D" id="3.30.1490.20">
    <property type="entry name" value="ATP-grasp fold, A domain"/>
    <property type="match status" value="2"/>
</dbReference>
<evidence type="ECO:0000313" key="4">
    <source>
        <dbReference type="Proteomes" id="UP001500729"/>
    </source>
</evidence>
<accession>A0ABN1DYG7</accession>
<dbReference type="InterPro" id="IPR013815">
    <property type="entry name" value="ATP_grasp_subdomain_1"/>
</dbReference>
<dbReference type="InterPro" id="IPR002192">
    <property type="entry name" value="PPDK_AMP/ATP-bd"/>
</dbReference>
<dbReference type="InterPro" id="IPR051549">
    <property type="entry name" value="PEP_Utilizing_Enz"/>
</dbReference>
<evidence type="ECO:0000259" key="2">
    <source>
        <dbReference type="Pfam" id="PF01326"/>
    </source>
</evidence>
<organism evidence="3 4">
    <name type="scientific">Saccharopolyspora erythraea</name>
    <name type="common">Streptomyces erythraeus</name>
    <dbReference type="NCBI Taxonomy" id="1836"/>
    <lineage>
        <taxon>Bacteria</taxon>
        <taxon>Bacillati</taxon>
        <taxon>Actinomycetota</taxon>
        <taxon>Actinomycetes</taxon>
        <taxon>Pseudonocardiales</taxon>
        <taxon>Pseudonocardiaceae</taxon>
        <taxon>Saccharopolyspora</taxon>
    </lineage>
</organism>
<protein>
    <submittedName>
        <fullName evidence="3">Phosphoenolpyruvate synthase</fullName>
    </submittedName>
</protein>
<dbReference type="PANTHER" id="PTHR43615">
    <property type="entry name" value="PHOSPHOENOLPYRUVATE SYNTHASE-RELATED"/>
    <property type="match status" value="1"/>
</dbReference>
<dbReference type="InterPro" id="IPR008279">
    <property type="entry name" value="PEP-util_enz_mobile_dom"/>
</dbReference>
<proteinExistence type="predicted"/>
<evidence type="ECO:0000259" key="1">
    <source>
        <dbReference type="Pfam" id="PF00391"/>
    </source>
</evidence>
<dbReference type="Pfam" id="PF01326">
    <property type="entry name" value="PPDK_N"/>
    <property type="match status" value="2"/>
</dbReference>
<feature type="domain" description="PEP-utilising enzyme mobile" evidence="1">
    <location>
        <begin position="734"/>
        <end position="805"/>
    </location>
</feature>
<evidence type="ECO:0000313" key="3">
    <source>
        <dbReference type="EMBL" id="GAA0555392.1"/>
    </source>
</evidence>
<dbReference type="SUPFAM" id="SSF56059">
    <property type="entry name" value="Glutathione synthetase ATP-binding domain-like"/>
    <property type="match status" value="1"/>
</dbReference>
<dbReference type="Gene3D" id="3.50.30.10">
    <property type="entry name" value="Phosphohistidine domain"/>
    <property type="match status" value="1"/>
</dbReference>